<dbReference type="Proteomes" id="UP000191024">
    <property type="component" value="Chromosome B"/>
</dbReference>
<dbReference type="OrthoDB" id="3066029at2759"/>
<dbReference type="EMBL" id="LT598464">
    <property type="protein sequence ID" value="SCU82115.1"/>
    <property type="molecule type" value="Genomic_DNA"/>
</dbReference>
<feature type="transmembrane region" description="Helical" evidence="5">
    <location>
        <begin position="109"/>
        <end position="127"/>
    </location>
</feature>
<feature type="transmembrane region" description="Helical" evidence="5">
    <location>
        <begin position="441"/>
        <end position="464"/>
    </location>
</feature>
<keyword evidence="3 5" id="KW-1133">Transmembrane helix</keyword>
<dbReference type="Pfam" id="PF07690">
    <property type="entry name" value="MFS_1"/>
    <property type="match status" value="1"/>
</dbReference>
<proteinExistence type="predicted"/>
<keyword evidence="8" id="KW-1185">Reference proteome</keyword>
<dbReference type="PROSITE" id="PS50850">
    <property type="entry name" value="MFS"/>
    <property type="match status" value="1"/>
</dbReference>
<keyword evidence="4 5" id="KW-0472">Membrane</keyword>
<dbReference type="SUPFAM" id="SSF103473">
    <property type="entry name" value="MFS general substrate transporter"/>
    <property type="match status" value="1"/>
</dbReference>
<feature type="transmembrane region" description="Helical" evidence="5">
    <location>
        <begin position="267"/>
        <end position="285"/>
    </location>
</feature>
<feature type="transmembrane region" description="Helical" evidence="5">
    <location>
        <begin position="133"/>
        <end position="155"/>
    </location>
</feature>
<protein>
    <submittedName>
        <fullName evidence="7">LAMI_0B08988g1_1</fullName>
    </submittedName>
</protein>
<dbReference type="InterPro" id="IPR020846">
    <property type="entry name" value="MFS_dom"/>
</dbReference>
<feature type="transmembrane region" description="Helical" evidence="5">
    <location>
        <begin position="196"/>
        <end position="216"/>
    </location>
</feature>
<comment type="subcellular location">
    <subcellularLocation>
        <location evidence="1">Membrane</location>
        <topology evidence="1">Multi-pass membrane protein</topology>
    </subcellularLocation>
</comment>
<dbReference type="GO" id="GO:0022857">
    <property type="term" value="F:transmembrane transporter activity"/>
    <property type="evidence" value="ECO:0007669"/>
    <property type="project" value="InterPro"/>
</dbReference>
<reference evidence="7 8" key="1">
    <citation type="submission" date="2016-03" db="EMBL/GenBank/DDBJ databases">
        <authorList>
            <person name="Devillers H."/>
        </authorList>
    </citation>
    <scope>NUCLEOTIDE SEQUENCE [LARGE SCALE GENOMIC DNA]</scope>
    <source>
        <strain evidence="7">CBS 11717</strain>
    </source>
</reference>
<feature type="transmembrane region" description="Helical" evidence="5">
    <location>
        <begin position="77"/>
        <end position="97"/>
    </location>
</feature>
<dbReference type="PANTHER" id="PTHR23502">
    <property type="entry name" value="MAJOR FACILITATOR SUPERFAMILY"/>
    <property type="match status" value="1"/>
</dbReference>
<evidence type="ECO:0000256" key="5">
    <source>
        <dbReference type="SAM" id="Phobius"/>
    </source>
</evidence>
<feature type="domain" description="Major facilitator superfamily (MFS) profile" evidence="6">
    <location>
        <begin position="43"/>
        <end position="466"/>
    </location>
</feature>
<dbReference type="InterPro" id="IPR011701">
    <property type="entry name" value="MFS"/>
</dbReference>
<dbReference type="AlphaFoldDB" id="A0A1G4IY69"/>
<organism evidence="7 8">
    <name type="scientific">Lachancea mirantina</name>
    <dbReference type="NCBI Taxonomy" id="1230905"/>
    <lineage>
        <taxon>Eukaryota</taxon>
        <taxon>Fungi</taxon>
        <taxon>Dikarya</taxon>
        <taxon>Ascomycota</taxon>
        <taxon>Saccharomycotina</taxon>
        <taxon>Saccharomycetes</taxon>
        <taxon>Saccharomycetales</taxon>
        <taxon>Saccharomycetaceae</taxon>
        <taxon>Lachancea</taxon>
    </lineage>
</organism>
<evidence type="ECO:0000256" key="3">
    <source>
        <dbReference type="ARBA" id="ARBA00022989"/>
    </source>
</evidence>
<sequence length="478" mass="52225">MVEDVDKELDVNLERLDETSLDGGSSSDSDITPDFSKRRKQGIVIICSAACFLTPMAGLAFLPAVTTIAERFHTTGSVINVSNAVYNVCMGLSCFWAPFSDTYGRKPTFLICMSLYVVSMVLVAFSQNLAMFFIFRATTAFFGTAFFSIGAQIIGDIYPPEKRGGAMGWNIAGSQIGPPLGPTFGAIIVTYTSWRVIFVIMAILGGIVLALAYVLLPETLINNQHAIALREYNKNEEVVEGKKKRRKFIFVPFGITRPILSFKYPSLILAGISSMALMYNMYSLLTPIRYVVDPRFDITLPLYGGLFYLAPGAGFFVGSLMGGKLSDYQVRKSYKKRGRRVAEDRLRITLIFFGFLSPASIVTYGWSIEKRKGGIALPVISMFINGLSQTNIFPTINSYCIDSKTDEIGGGAVGGNYMVRFFASAIGSATCLRAINDIGIGWTSTISAAVLLVGFAAMVVLIIYGERLRVGKISSFGH</sequence>
<evidence type="ECO:0000313" key="8">
    <source>
        <dbReference type="Proteomes" id="UP000191024"/>
    </source>
</evidence>
<feature type="transmembrane region" description="Helical" evidence="5">
    <location>
        <begin position="305"/>
        <end position="325"/>
    </location>
</feature>
<evidence type="ECO:0000256" key="4">
    <source>
        <dbReference type="ARBA" id="ARBA00023136"/>
    </source>
</evidence>
<accession>A0A1G4IY69</accession>
<dbReference type="GO" id="GO:0005886">
    <property type="term" value="C:plasma membrane"/>
    <property type="evidence" value="ECO:0007669"/>
    <property type="project" value="TreeGrafter"/>
</dbReference>
<evidence type="ECO:0000259" key="6">
    <source>
        <dbReference type="PROSITE" id="PS50850"/>
    </source>
</evidence>
<evidence type="ECO:0000256" key="1">
    <source>
        <dbReference type="ARBA" id="ARBA00004141"/>
    </source>
</evidence>
<evidence type="ECO:0000256" key="2">
    <source>
        <dbReference type="ARBA" id="ARBA00022692"/>
    </source>
</evidence>
<feature type="transmembrane region" description="Helical" evidence="5">
    <location>
        <begin position="346"/>
        <end position="368"/>
    </location>
</feature>
<feature type="transmembrane region" description="Helical" evidence="5">
    <location>
        <begin position="43"/>
        <end position="65"/>
    </location>
</feature>
<dbReference type="Gene3D" id="1.20.1250.20">
    <property type="entry name" value="MFS general substrate transporter like domains"/>
    <property type="match status" value="1"/>
</dbReference>
<keyword evidence="2 5" id="KW-0812">Transmembrane</keyword>
<dbReference type="PANTHER" id="PTHR23502:SF64">
    <property type="entry name" value="TRANSPORTER, PUTATIVE (AFU_ORTHOLOGUE AFUA_3G11760)-RELATED"/>
    <property type="match status" value="1"/>
</dbReference>
<gene>
    <name evidence="7" type="ORF">LAMI_0B08988G</name>
</gene>
<evidence type="ECO:0000313" key="7">
    <source>
        <dbReference type="EMBL" id="SCU82115.1"/>
    </source>
</evidence>
<name>A0A1G4IY69_9SACH</name>
<dbReference type="InterPro" id="IPR036259">
    <property type="entry name" value="MFS_trans_sf"/>
</dbReference>